<dbReference type="AlphaFoldDB" id="A0A6G3XYA1"/>
<evidence type="ECO:0000313" key="2">
    <source>
        <dbReference type="EMBL" id="NEE22627.1"/>
    </source>
</evidence>
<evidence type="ECO:0000256" key="1">
    <source>
        <dbReference type="SAM" id="MobiDB-lite"/>
    </source>
</evidence>
<protein>
    <submittedName>
        <fullName evidence="2">Uncharacterized protein</fullName>
    </submittedName>
</protein>
<accession>A0A6G3XYA1</accession>
<feature type="non-terminal residue" evidence="2">
    <location>
        <position position="64"/>
    </location>
</feature>
<name>A0A6G3XYA1_9ACTN</name>
<proteinExistence type="predicted"/>
<feature type="region of interest" description="Disordered" evidence="1">
    <location>
        <begin position="1"/>
        <end position="31"/>
    </location>
</feature>
<feature type="compositionally biased region" description="Basic and acidic residues" evidence="1">
    <location>
        <begin position="1"/>
        <end position="11"/>
    </location>
</feature>
<comment type="caution">
    <text evidence="2">The sequence shown here is derived from an EMBL/GenBank/DDBJ whole genome shotgun (WGS) entry which is preliminary data.</text>
</comment>
<dbReference type="EMBL" id="JAAGMN010009814">
    <property type="protein sequence ID" value="NEE22627.1"/>
    <property type="molecule type" value="Genomic_DNA"/>
</dbReference>
<reference evidence="2" key="1">
    <citation type="submission" date="2020-01" db="EMBL/GenBank/DDBJ databases">
        <title>Insect and environment-associated Actinomycetes.</title>
        <authorList>
            <person name="Currrie C."/>
            <person name="Chevrette M."/>
            <person name="Carlson C."/>
            <person name="Stubbendieck R."/>
            <person name="Wendt-Pienkowski E."/>
        </authorList>
    </citation>
    <scope>NUCLEOTIDE SEQUENCE</scope>
    <source>
        <strain evidence="2">SID7499</strain>
    </source>
</reference>
<organism evidence="2">
    <name type="scientific">Streptomyces sp. SID7499</name>
    <dbReference type="NCBI Taxonomy" id="2706086"/>
    <lineage>
        <taxon>Bacteria</taxon>
        <taxon>Bacillati</taxon>
        <taxon>Actinomycetota</taxon>
        <taxon>Actinomycetes</taxon>
        <taxon>Kitasatosporales</taxon>
        <taxon>Streptomycetaceae</taxon>
        <taxon>Streptomyces</taxon>
    </lineage>
</organism>
<gene>
    <name evidence="2" type="ORF">G3M58_91270</name>
</gene>
<sequence>MTHRPTEEPLRQVRPHPADTTWNDAPPEPVDVDPAVLSALLRRHGWQRRGGAPGRYGRWTPPGP</sequence>